<dbReference type="InterPro" id="IPR016024">
    <property type="entry name" value="ARM-type_fold"/>
</dbReference>
<dbReference type="SUPFAM" id="SSF48371">
    <property type="entry name" value="ARM repeat"/>
    <property type="match status" value="1"/>
</dbReference>
<accession>A0A844AT68</accession>
<dbReference type="Proteomes" id="UP000436694">
    <property type="component" value="Unassembled WGS sequence"/>
</dbReference>
<dbReference type="RefSeq" id="WP_153544032.1">
    <property type="nucleotide sequence ID" value="NZ_WIXK01000001.1"/>
</dbReference>
<dbReference type="EMBL" id="WIXK01000001">
    <property type="protein sequence ID" value="MQY41122.1"/>
    <property type="molecule type" value="Genomic_DNA"/>
</dbReference>
<gene>
    <name evidence="1" type="ORF">GG681_00560</name>
</gene>
<evidence type="ECO:0008006" key="3">
    <source>
        <dbReference type="Google" id="ProtNLM"/>
    </source>
</evidence>
<dbReference type="Gene3D" id="1.25.40.290">
    <property type="entry name" value="ARM repeat domains"/>
    <property type="match status" value="1"/>
</dbReference>
<organism evidence="1 2">
    <name type="scientific">Tritonibacter aquimaris</name>
    <dbReference type="NCBI Taxonomy" id="2663379"/>
    <lineage>
        <taxon>Bacteria</taxon>
        <taxon>Pseudomonadati</taxon>
        <taxon>Pseudomonadota</taxon>
        <taxon>Alphaproteobacteria</taxon>
        <taxon>Rhodobacterales</taxon>
        <taxon>Paracoccaceae</taxon>
        <taxon>Tritonibacter</taxon>
    </lineage>
</organism>
<protein>
    <recommendedName>
        <fullName evidence="3">DNA alkylation repair enzyme</fullName>
    </recommendedName>
</protein>
<sequence length="372" mass="41534">MDTGFSLKDQLFNEEKTRYLAGLFAPVAPGFDAGKFTDDVMSRLLDLELKERINWIAETLGTHLPQPLPELAPILTAALPEPLDPSLSDDDFGDFIFAPIGEFIVARGLDDHPELSLDLISEVTKRFSMEWAIRPFLKQWTDLTLARMAKWAEHENYHVRRLASEGTRPRLPWGMAVPLTLDAPLPILDVLHRDPTRYVTRSVANHLNDISKKQPALVLDRLTRWAELGQQDTKELKWITNHALRGLVKAGDPRALRLLGYDPDVALDATLTLQVDRVAIGDALMFDCQLSGDTDAPVLVDYIMHFPTKGGKTRVKTHKLKQATLKNGALSLKKSHHLKGGASTFTLVPGPHHIELMVNGVVRAKASFELTE</sequence>
<proteinExistence type="predicted"/>
<comment type="caution">
    <text evidence="1">The sequence shown here is derived from an EMBL/GenBank/DDBJ whole genome shotgun (WGS) entry which is preliminary data.</text>
</comment>
<name>A0A844AT68_9RHOB</name>
<evidence type="ECO:0000313" key="1">
    <source>
        <dbReference type="EMBL" id="MQY41122.1"/>
    </source>
</evidence>
<dbReference type="AlphaFoldDB" id="A0A844AT68"/>
<keyword evidence="2" id="KW-1185">Reference proteome</keyword>
<reference evidence="1 2" key="1">
    <citation type="submission" date="2019-10" db="EMBL/GenBank/DDBJ databases">
        <title>Epibacterium sp. nov., isolated from seawater.</title>
        <authorList>
            <person name="Zhang X."/>
            <person name="Li N."/>
        </authorList>
    </citation>
    <scope>NUCLEOTIDE SEQUENCE [LARGE SCALE GENOMIC DNA]</scope>
    <source>
        <strain evidence="1 2">SM1969</strain>
    </source>
</reference>
<evidence type="ECO:0000313" key="2">
    <source>
        <dbReference type="Proteomes" id="UP000436694"/>
    </source>
</evidence>